<evidence type="ECO:0000313" key="14">
    <source>
        <dbReference type="EMBL" id="TFV99085.1"/>
    </source>
</evidence>
<keyword evidence="8" id="KW-0460">Magnesium</keyword>
<keyword evidence="6" id="KW-0479">Metal-binding</keyword>
<evidence type="ECO:0000256" key="12">
    <source>
        <dbReference type="ARBA" id="ARBA00048523"/>
    </source>
</evidence>
<keyword evidence="15" id="KW-1185">Reference proteome</keyword>
<feature type="active site" description="Nucleophile" evidence="13">
    <location>
        <position position="18"/>
    </location>
</feature>
<feature type="active site" description="Nucleophile" evidence="13">
    <location>
        <position position="20"/>
    </location>
</feature>
<dbReference type="SFLD" id="SFLDF00029">
    <property type="entry name" value="phosphoserine_phosphatase"/>
    <property type="match status" value="1"/>
</dbReference>
<protein>
    <recommendedName>
        <fullName evidence="4">phosphoserine phosphatase</fullName>
        <ecNumber evidence="4">3.1.3.3</ecNumber>
    </recommendedName>
    <alternativeName>
        <fullName evidence="10">O-phosphoserine phosphohydrolase</fullName>
    </alternativeName>
</protein>
<comment type="catalytic activity">
    <reaction evidence="11">
        <text>O-phospho-L-serine + H2O = L-serine + phosphate</text>
        <dbReference type="Rhea" id="RHEA:21208"/>
        <dbReference type="ChEBI" id="CHEBI:15377"/>
        <dbReference type="ChEBI" id="CHEBI:33384"/>
        <dbReference type="ChEBI" id="CHEBI:43474"/>
        <dbReference type="ChEBI" id="CHEBI:57524"/>
        <dbReference type="EC" id="3.1.3.3"/>
    </reaction>
</comment>
<dbReference type="UniPathway" id="UPA00135">
    <property type="reaction ID" value="UER00198"/>
</dbReference>
<dbReference type="SUPFAM" id="SSF56784">
    <property type="entry name" value="HAD-like"/>
    <property type="match status" value="1"/>
</dbReference>
<evidence type="ECO:0000256" key="13">
    <source>
        <dbReference type="PIRSR" id="PIRSR604469-1"/>
    </source>
</evidence>
<dbReference type="InterPro" id="IPR004469">
    <property type="entry name" value="PSP"/>
</dbReference>
<evidence type="ECO:0000256" key="2">
    <source>
        <dbReference type="ARBA" id="ARBA00005135"/>
    </source>
</evidence>
<dbReference type="NCBIfam" id="TIGR01488">
    <property type="entry name" value="HAD-SF-IB"/>
    <property type="match status" value="1"/>
</dbReference>
<dbReference type="Pfam" id="PF12710">
    <property type="entry name" value="HAD"/>
    <property type="match status" value="1"/>
</dbReference>
<evidence type="ECO:0000256" key="6">
    <source>
        <dbReference type="ARBA" id="ARBA00022723"/>
    </source>
</evidence>
<dbReference type="Proteomes" id="UP000298127">
    <property type="component" value="Unassembled WGS sequence"/>
</dbReference>
<dbReference type="NCBIfam" id="TIGR00338">
    <property type="entry name" value="serB"/>
    <property type="match status" value="1"/>
</dbReference>
<dbReference type="InterPro" id="IPR023214">
    <property type="entry name" value="HAD_sf"/>
</dbReference>
<dbReference type="GO" id="GO:0036424">
    <property type="term" value="F:L-phosphoserine phosphatase activity"/>
    <property type="evidence" value="ECO:0007669"/>
    <property type="project" value="InterPro"/>
</dbReference>
<comment type="cofactor">
    <cofactor evidence="1">
        <name>Mg(2+)</name>
        <dbReference type="ChEBI" id="CHEBI:18420"/>
    </cofactor>
</comment>
<evidence type="ECO:0000256" key="7">
    <source>
        <dbReference type="ARBA" id="ARBA00022801"/>
    </source>
</evidence>
<dbReference type="Gene3D" id="3.40.50.1000">
    <property type="entry name" value="HAD superfamily/HAD-like"/>
    <property type="match status" value="1"/>
</dbReference>
<dbReference type="GO" id="GO:0006564">
    <property type="term" value="P:L-serine biosynthetic process"/>
    <property type="evidence" value="ECO:0007669"/>
    <property type="project" value="UniProtKB-KW"/>
</dbReference>
<evidence type="ECO:0000256" key="9">
    <source>
        <dbReference type="ARBA" id="ARBA00023299"/>
    </source>
</evidence>
<keyword evidence="7 14" id="KW-0378">Hydrolase</keyword>
<evidence type="ECO:0000256" key="5">
    <source>
        <dbReference type="ARBA" id="ARBA00022605"/>
    </source>
</evidence>
<comment type="pathway">
    <text evidence="2">Amino-acid biosynthesis; L-serine biosynthesis; L-serine from 3-phospho-D-glycerate: step 3/3.</text>
</comment>
<dbReference type="RefSeq" id="WP_135119567.1">
    <property type="nucleotide sequence ID" value="NZ_SPQZ01000002.1"/>
</dbReference>
<evidence type="ECO:0000256" key="10">
    <source>
        <dbReference type="ARBA" id="ARBA00031693"/>
    </source>
</evidence>
<comment type="caution">
    <text evidence="14">The sequence shown here is derived from an EMBL/GenBank/DDBJ whole genome shotgun (WGS) entry which is preliminary data.</text>
</comment>
<keyword evidence="5" id="KW-0028">Amino-acid biosynthesis</keyword>
<evidence type="ECO:0000256" key="1">
    <source>
        <dbReference type="ARBA" id="ARBA00001946"/>
    </source>
</evidence>
<name>A0A4Y9R6K5_9MICO</name>
<dbReference type="EC" id="3.1.3.3" evidence="4"/>
<dbReference type="GO" id="GO:0005737">
    <property type="term" value="C:cytoplasm"/>
    <property type="evidence" value="ECO:0007669"/>
    <property type="project" value="TreeGrafter"/>
</dbReference>
<gene>
    <name evidence="14" type="primary">serB</name>
    <name evidence="14" type="ORF">E4M00_06205</name>
</gene>
<organism evidence="14 15">
    <name type="scientific">Orlajensenia leifsoniae</name>
    <dbReference type="NCBI Taxonomy" id="2561933"/>
    <lineage>
        <taxon>Bacteria</taxon>
        <taxon>Bacillati</taxon>
        <taxon>Actinomycetota</taxon>
        <taxon>Actinomycetes</taxon>
        <taxon>Micrococcales</taxon>
        <taxon>Microbacteriaceae</taxon>
        <taxon>Orlajensenia</taxon>
    </lineage>
</organism>
<dbReference type="SFLD" id="SFLDG01137">
    <property type="entry name" value="C1.6.1:_Phosphoserine_Phosphat"/>
    <property type="match status" value="1"/>
</dbReference>
<evidence type="ECO:0000256" key="8">
    <source>
        <dbReference type="ARBA" id="ARBA00022842"/>
    </source>
</evidence>
<comment type="catalytic activity">
    <reaction evidence="12">
        <text>O-phospho-D-serine + H2O = D-serine + phosphate</text>
        <dbReference type="Rhea" id="RHEA:24873"/>
        <dbReference type="ChEBI" id="CHEBI:15377"/>
        <dbReference type="ChEBI" id="CHEBI:35247"/>
        <dbReference type="ChEBI" id="CHEBI:43474"/>
        <dbReference type="ChEBI" id="CHEBI:58680"/>
        <dbReference type="EC" id="3.1.3.3"/>
    </reaction>
</comment>
<comment type="similarity">
    <text evidence="3">Belongs to the HAD-like hydrolase superfamily. SerB family.</text>
</comment>
<evidence type="ECO:0000256" key="4">
    <source>
        <dbReference type="ARBA" id="ARBA00012640"/>
    </source>
</evidence>
<dbReference type="PANTHER" id="PTHR43344:SF2">
    <property type="entry name" value="PHOSPHOSERINE PHOSPHATASE"/>
    <property type="match status" value="1"/>
</dbReference>
<dbReference type="GO" id="GO:0000287">
    <property type="term" value="F:magnesium ion binding"/>
    <property type="evidence" value="ECO:0007669"/>
    <property type="project" value="TreeGrafter"/>
</dbReference>
<reference evidence="14 15" key="1">
    <citation type="journal article" date="2018" name="J. Microbiol.">
        <title>Leifsonia flava sp. nov., a novel actinobacterium isolated from the rhizosphere of Aquilegia viridiflora.</title>
        <authorList>
            <person name="Cai Y."/>
            <person name="Tao W.Z."/>
            <person name="Ma Y.J."/>
            <person name="Cheng J."/>
            <person name="Zhang M.Y."/>
            <person name="Zhang Y.X."/>
        </authorList>
    </citation>
    <scope>NUCLEOTIDE SEQUENCE [LARGE SCALE GENOMIC DNA]</scope>
    <source>
        <strain evidence="14 15">SYP-B2174</strain>
    </source>
</reference>
<accession>A0A4Y9R6K5</accession>
<evidence type="ECO:0000256" key="11">
    <source>
        <dbReference type="ARBA" id="ARBA00048138"/>
    </source>
</evidence>
<sequence>MTDAAPRVGDARLLVVLDADSTLIQDEVIELLADAAGSRDLVAEVTERAMRGELDFAESLRERVATLAGLPESVFAEVGARIRPTDGVHDLIAGVHEAGGVVGVASGGFHELLDPIGVSFALDEWRANRLEVVDGRLTGGLVGPIIDADAKAAALQEWASAHRVPAHRSIAIGDGANDLAMMDVAGLSVAFNAKPLVRLRANVAVDVPDLSQVLALLGLRG</sequence>
<dbReference type="SFLD" id="SFLDS00003">
    <property type="entry name" value="Haloacid_Dehalogenase"/>
    <property type="match status" value="1"/>
</dbReference>
<dbReference type="EMBL" id="SPQZ01000002">
    <property type="protein sequence ID" value="TFV99085.1"/>
    <property type="molecule type" value="Genomic_DNA"/>
</dbReference>
<dbReference type="SFLD" id="SFLDG01136">
    <property type="entry name" value="C1.6:_Phosphoserine_Phosphatas"/>
    <property type="match status" value="1"/>
</dbReference>
<keyword evidence="9" id="KW-0718">Serine biosynthesis</keyword>
<dbReference type="AlphaFoldDB" id="A0A4Y9R6K5"/>
<evidence type="ECO:0000313" key="15">
    <source>
        <dbReference type="Proteomes" id="UP000298127"/>
    </source>
</evidence>
<proteinExistence type="inferred from homology"/>
<dbReference type="InterPro" id="IPR036412">
    <property type="entry name" value="HAD-like_sf"/>
</dbReference>
<dbReference type="InterPro" id="IPR050582">
    <property type="entry name" value="HAD-like_SerB"/>
</dbReference>
<evidence type="ECO:0000256" key="3">
    <source>
        <dbReference type="ARBA" id="ARBA00009184"/>
    </source>
</evidence>
<dbReference type="PANTHER" id="PTHR43344">
    <property type="entry name" value="PHOSPHOSERINE PHOSPHATASE"/>
    <property type="match status" value="1"/>
</dbReference>